<evidence type="ECO:0000313" key="10">
    <source>
        <dbReference type="Proteomes" id="UP000008810"/>
    </source>
</evidence>
<evidence type="ECO:0000256" key="5">
    <source>
        <dbReference type="ARBA" id="ARBA00047899"/>
    </source>
</evidence>
<dbReference type="InterPro" id="IPR011009">
    <property type="entry name" value="Kinase-like_dom_sf"/>
</dbReference>
<dbReference type="PANTHER" id="PTHR44329:SF287">
    <property type="entry name" value="OS12G0605900 PROTEIN"/>
    <property type="match status" value="1"/>
</dbReference>
<organism evidence="8">
    <name type="scientific">Brachypodium distachyon</name>
    <name type="common">Purple false brome</name>
    <name type="synonym">Trachynia distachya</name>
    <dbReference type="NCBI Taxonomy" id="15368"/>
    <lineage>
        <taxon>Eukaryota</taxon>
        <taxon>Viridiplantae</taxon>
        <taxon>Streptophyta</taxon>
        <taxon>Embryophyta</taxon>
        <taxon>Tracheophyta</taxon>
        <taxon>Spermatophyta</taxon>
        <taxon>Magnoliopsida</taxon>
        <taxon>Liliopsida</taxon>
        <taxon>Poales</taxon>
        <taxon>Poaceae</taxon>
        <taxon>BOP clade</taxon>
        <taxon>Pooideae</taxon>
        <taxon>Stipodae</taxon>
        <taxon>Brachypodieae</taxon>
        <taxon>Brachypodium</taxon>
    </lineage>
</organism>
<dbReference type="Proteomes" id="UP000008810">
    <property type="component" value="Chromosome 1"/>
</dbReference>
<evidence type="ECO:0000256" key="3">
    <source>
        <dbReference type="ARBA" id="ARBA00022777"/>
    </source>
</evidence>
<dbReference type="InterPro" id="IPR001245">
    <property type="entry name" value="Ser-Thr/Tyr_kinase_cat_dom"/>
</dbReference>
<protein>
    <recommendedName>
        <fullName evidence="7">Protein kinase domain-containing protein</fullName>
    </recommendedName>
</protein>
<dbReference type="InterPro" id="IPR000719">
    <property type="entry name" value="Prot_kinase_dom"/>
</dbReference>
<dbReference type="PROSITE" id="PS50011">
    <property type="entry name" value="PROTEIN_KINASE_DOM"/>
    <property type="match status" value="1"/>
</dbReference>
<evidence type="ECO:0000313" key="9">
    <source>
        <dbReference type="EnsemblPlants" id="PNT77202"/>
    </source>
</evidence>
<comment type="catalytic activity">
    <reaction evidence="6">
        <text>L-seryl-[protein] + ATP = O-phospho-L-seryl-[protein] + ADP + H(+)</text>
        <dbReference type="Rhea" id="RHEA:17989"/>
        <dbReference type="Rhea" id="RHEA-COMP:9863"/>
        <dbReference type="Rhea" id="RHEA-COMP:11604"/>
        <dbReference type="ChEBI" id="CHEBI:15378"/>
        <dbReference type="ChEBI" id="CHEBI:29999"/>
        <dbReference type="ChEBI" id="CHEBI:30616"/>
        <dbReference type="ChEBI" id="CHEBI:83421"/>
        <dbReference type="ChEBI" id="CHEBI:456216"/>
        <dbReference type="EC" id="2.7.11.1"/>
    </reaction>
</comment>
<keyword evidence="2" id="KW-0547">Nucleotide-binding</keyword>
<dbReference type="OrthoDB" id="1934277at2759"/>
<dbReference type="Gene3D" id="3.30.200.20">
    <property type="entry name" value="Phosphorylase Kinase, domain 1"/>
    <property type="match status" value="1"/>
</dbReference>
<dbReference type="PANTHER" id="PTHR44329">
    <property type="entry name" value="SERINE/THREONINE-PROTEIN KINASE TNNI3K-RELATED"/>
    <property type="match status" value="1"/>
</dbReference>
<dbReference type="GO" id="GO:0005524">
    <property type="term" value="F:ATP binding"/>
    <property type="evidence" value="ECO:0007669"/>
    <property type="project" value="UniProtKB-KW"/>
</dbReference>
<keyword evidence="1" id="KW-0808">Transferase</keyword>
<sequence>MACEGGEMLVRADSMELERLDVELEKQALAKALLLRKKLETASSMEPWEIDLGKLDITQQIKQGHFGTVFRGTYNGRDVAVKLMDFGEDGVATPSEIASRRALFKTKVAVWKELDHPNVTQFVGASMGTVDLKIPALSAAYLPLGACCLVVEFLYGGTLKSYLIKHMDNKLAYKVVVQLALDLARGQATV</sequence>
<reference evidence="9" key="3">
    <citation type="submission" date="2018-08" db="UniProtKB">
        <authorList>
            <consortium name="EnsemblPlants"/>
        </authorList>
    </citation>
    <scope>IDENTIFICATION</scope>
    <source>
        <strain evidence="9">cv. Bd21</strain>
    </source>
</reference>
<dbReference type="FunFam" id="3.30.200.20:FF:000034">
    <property type="entry name" value="Kinase suppressor of Ras 1"/>
    <property type="match status" value="1"/>
</dbReference>
<reference evidence="8 9" key="1">
    <citation type="journal article" date="2010" name="Nature">
        <title>Genome sequencing and analysis of the model grass Brachypodium distachyon.</title>
        <authorList>
            <consortium name="International Brachypodium Initiative"/>
        </authorList>
    </citation>
    <scope>NUCLEOTIDE SEQUENCE [LARGE SCALE GENOMIC DNA]</scope>
    <source>
        <strain evidence="8 9">Bd21</strain>
    </source>
</reference>
<dbReference type="GO" id="GO:0004674">
    <property type="term" value="F:protein serine/threonine kinase activity"/>
    <property type="evidence" value="ECO:0000318"/>
    <property type="project" value="GO_Central"/>
</dbReference>
<dbReference type="Pfam" id="PF07714">
    <property type="entry name" value="PK_Tyr_Ser-Thr"/>
    <property type="match status" value="1"/>
</dbReference>
<evidence type="ECO:0000256" key="4">
    <source>
        <dbReference type="ARBA" id="ARBA00022840"/>
    </source>
</evidence>
<feature type="domain" description="Protein kinase" evidence="7">
    <location>
        <begin position="55"/>
        <end position="190"/>
    </location>
</feature>
<dbReference type="EMBL" id="CM000880">
    <property type="protein sequence ID" value="PNT77202.1"/>
    <property type="molecule type" value="Genomic_DNA"/>
</dbReference>
<dbReference type="SUPFAM" id="SSF56112">
    <property type="entry name" value="Protein kinase-like (PK-like)"/>
    <property type="match status" value="1"/>
</dbReference>
<reference evidence="8" key="2">
    <citation type="submission" date="2017-06" db="EMBL/GenBank/DDBJ databases">
        <title>WGS assembly of Brachypodium distachyon.</title>
        <authorList>
            <consortium name="The International Brachypodium Initiative"/>
            <person name="Lucas S."/>
            <person name="Harmon-Smith M."/>
            <person name="Lail K."/>
            <person name="Tice H."/>
            <person name="Grimwood J."/>
            <person name="Bruce D."/>
            <person name="Barry K."/>
            <person name="Shu S."/>
            <person name="Lindquist E."/>
            <person name="Wang M."/>
            <person name="Pitluck S."/>
            <person name="Vogel J.P."/>
            <person name="Garvin D.F."/>
            <person name="Mockler T.C."/>
            <person name="Schmutz J."/>
            <person name="Rokhsar D."/>
            <person name="Bevan M.W."/>
        </authorList>
    </citation>
    <scope>NUCLEOTIDE SEQUENCE</scope>
    <source>
        <strain evidence="8">Bd21</strain>
    </source>
</reference>
<keyword evidence="10" id="KW-1185">Reference proteome</keyword>
<dbReference type="InterPro" id="IPR051681">
    <property type="entry name" value="Ser/Thr_Kinases-Pseudokinases"/>
</dbReference>
<keyword evidence="3" id="KW-0418">Kinase</keyword>
<dbReference type="AlphaFoldDB" id="A0A2K2DSF1"/>
<comment type="catalytic activity">
    <reaction evidence="5">
        <text>L-threonyl-[protein] + ATP = O-phospho-L-threonyl-[protein] + ADP + H(+)</text>
        <dbReference type="Rhea" id="RHEA:46608"/>
        <dbReference type="Rhea" id="RHEA-COMP:11060"/>
        <dbReference type="Rhea" id="RHEA-COMP:11605"/>
        <dbReference type="ChEBI" id="CHEBI:15378"/>
        <dbReference type="ChEBI" id="CHEBI:30013"/>
        <dbReference type="ChEBI" id="CHEBI:30616"/>
        <dbReference type="ChEBI" id="CHEBI:61977"/>
        <dbReference type="ChEBI" id="CHEBI:456216"/>
        <dbReference type="EC" id="2.7.11.1"/>
    </reaction>
</comment>
<evidence type="ECO:0000256" key="2">
    <source>
        <dbReference type="ARBA" id="ARBA00022741"/>
    </source>
</evidence>
<evidence type="ECO:0000256" key="1">
    <source>
        <dbReference type="ARBA" id="ARBA00022679"/>
    </source>
</evidence>
<gene>
    <name evidence="8" type="ORF">BRADI_1g59136v3</name>
</gene>
<dbReference type="EnsemblPlants" id="PNT77202">
    <property type="protein sequence ID" value="PNT77202"/>
    <property type="gene ID" value="BRADI_1g59136v3"/>
</dbReference>
<evidence type="ECO:0000313" key="8">
    <source>
        <dbReference type="EMBL" id="PNT77202.1"/>
    </source>
</evidence>
<dbReference type="InParanoid" id="A0A2K2DSF1"/>
<evidence type="ECO:0000256" key="6">
    <source>
        <dbReference type="ARBA" id="ARBA00048679"/>
    </source>
</evidence>
<evidence type="ECO:0000259" key="7">
    <source>
        <dbReference type="PROSITE" id="PS50011"/>
    </source>
</evidence>
<accession>A0A2K2DSF1</accession>
<dbReference type="GO" id="GO:0007165">
    <property type="term" value="P:signal transduction"/>
    <property type="evidence" value="ECO:0000318"/>
    <property type="project" value="GO_Central"/>
</dbReference>
<name>A0A2K2DSF1_BRADI</name>
<proteinExistence type="predicted"/>
<keyword evidence="4" id="KW-0067">ATP-binding</keyword>
<dbReference type="Gramene" id="PNT77202">
    <property type="protein sequence ID" value="PNT77202"/>
    <property type="gene ID" value="BRADI_1g59136v3"/>
</dbReference>